<dbReference type="Proteomes" id="UP001177670">
    <property type="component" value="Unassembled WGS sequence"/>
</dbReference>
<proteinExistence type="predicted"/>
<feature type="non-terminal residue" evidence="1">
    <location>
        <position position="1"/>
    </location>
</feature>
<dbReference type="EMBL" id="JAHYIQ010000001">
    <property type="protein sequence ID" value="KAK1136030.1"/>
    <property type="molecule type" value="Genomic_DNA"/>
</dbReference>
<keyword evidence="2" id="KW-1185">Reference proteome</keyword>
<protein>
    <submittedName>
        <fullName evidence="1">Uncharacterized protein</fullName>
    </submittedName>
</protein>
<comment type="caution">
    <text evidence="1">The sequence shown here is derived from an EMBL/GenBank/DDBJ whole genome shotgun (WGS) entry which is preliminary data.</text>
</comment>
<organism evidence="1 2">
    <name type="scientific">Melipona bicolor</name>
    <dbReference type="NCBI Taxonomy" id="60889"/>
    <lineage>
        <taxon>Eukaryota</taxon>
        <taxon>Metazoa</taxon>
        <taxon>Ecdysozoa</taxon>
        <taxon>Arthropoda</taxon>
        <taxon>Hexapoda</taxon>
        <taxon>Insecta</taxon>
        <taxon>Pterygota</taxon>
        <taxon>Neoptera</taxon>
        <taxon>Endopterygota</taxon>
        <taxon>Hymenoptera</taxon>
        <taxon>Apocrita</taxon>
        <taxon>Aculeata</taxon>
        <taxon>Apoidea</taxon>
        <taxon>Anthophila</taxon>
        <taxon>Apidae</taxon>
        <taxon>Melipona</taxon>
    </lineage>
</organism>
<accession>A0AA40GF45</accession>
<sequence length="127" mass="14441">AEYTRQKKKKETYKESLSCEPWSNVERRTSNVTDNEERRVENNIAARPGDGDGGGTKAECHEFRLAWRWYRRVWSLTIGEHGPVCSDKGESPDIGQTVECPHVRIGQQDFSLYLLPVSSALWTEVAG</sequence>
<evidence type="ECO:0000313" key="1">
    <source>
        <dbReference type="EMBL" id="KAK1136030.1"/>
    </source>
</evidence>
<dbReference type="AlphaFoldDB" id="A0AA40GF45"/>
<evidence type="ECO:0000313" key="2">
    <source>
        <dbReference type="Proteomes" id="UP001177670"/>
    </source>
</evidence>
<gene>
    <name evidence="1" type="ORF">K0M31_000599</name>
</gene>
<name>A0AA40GF45_9HYME</name>
<reference evidence="1" key="1">
    <citation type="submission" date="2021-10" db="EMBL/GenBank/DDBJ databases">
        <title>Melipona bicolor Genome sequencing and assembly.</title>
        <authorList>
            <person name="Araujo N.S."/>
            <person name="Arias M.C."/>
        </authorList>
    </citation>
    <scope>NUCLEOTIDE SEQUENCE</scope>
    <source>
        <strain evidence="1">USP_2M_L1-L4_2017</strain>
        <tissue evidence="1">Whole body</tissue>
    </source>
</reference>